<name>A0AAD9Y3W2_COLKA</name>
<organism evidence="2 3">
    <name type="scientific">Colletotrichum kahawae</name>
    <name type="common">Coffee berry disease fungus</name>
    <dbReference type="NCBI Taxonomy" id="34407"/>
    <lineage>
        <taxon>Eukaryota</taxon>
        <taxon>Fungi</taxon>
        <taxon>Dikarya</taxon>
        <taxon>Ascomycota</taxon>
        <taxon>Pezizomycotina</taxon>
        <taxon>Sordariomycetes</taxon>
        <taxon>Hypocreomycetidae</taxon>
        <taxon>Glomerellales</taxon>
        <taxon>Glomerellaceae</taxon>
        <taxon>Colletotrichum</taxon>
        <taxon>Colletotrichum gloeosporioides species complex</taxon>
    </lineage>
</organism>
<dbReference type="EMBL" id="VYYT01000456">
    <property type="protein sequence ID" value="KAK2734722.1"/>
    <property type="molecule type" value="Genomic_DNA"/>
</dbReference>
<proteinExistence type="predicted"/>
<feature type="compositionally biased region" description="Gly residues" evidence="1">
    <location>
        <begin position="146"/>
        <end position="159"/>
    </location>
</feature>
<feature type="compositionally biased region" description="Low complexity" evidence="1">
    <location>
        <begin position="36"/>
        <end position="54"/>
    </location>
</feature>
<evidence type="ECO:0000256" key="1">
    <source>
        <dbReference type="SAM" id="MobiDB-lite"/>
    </source>
</evidence>
<feature type="region of interest" description="Disordered" evidence="1">
    <location>
        <begin position="144"/>
        <end position="167"/>
    </location>
</feature>
<accession>A0AAD9Y3W2</accession>
<sequence>MSLNDPSITKQQRIQVWREEVAASASLCPCPPTSPAAPQSSTNISLSASSSSSSAGGGLGDAFSFPRGDILPSQPTYCPTCSRLGAPSAMGLEPSSAYLDDIQHSGGLLGGGTFGDRRGSLMLFRTKHGNHAIFRGMRNFVRRISGGSGGGGSGGGGKNGPLPPRAADEATSMYRRATVAHLAGANNAAAAIAEAEAEAEAAAMDDLESEGRGHVPKLIAEKQARLRRASRLLVRSHGN</sequence>
<reference evidence="2" key="1">
    <citation type="submission" date="2023-02" db="EMBL/GenBank/DDBJ databases">
        <title>Colletotrichum kahawae CIFC_Que2 genome sequencing and assembly.</title>
        <authorList>
            <person name="Baroncelli R."/>
        </authorList>
    </citation>
    <scope>NUCLEOTIDE SEQUENCE</scope>
    <source>
        <strain evidence="2">CIFC_Que2</strain>
    </source>
</reference>
<keyword evidence="3" id="KW-1185">Reference proteome</keyword>
<dbReference type="Proteomes" id="UP001281614">
    <property type="component" value="Unassembled WGS sequence"/>
</dbReference>
<evidence type="ECO:0000313" key="2">
    <source>
        <dbReference type="EMBL" id="KAK2734722.1"/>
    </source>
</evidence>
<evidence type="ECO:0000313" key="3">
    <source>
        <dbReference type="Proteomes" id="UP001281614"/>
    </source>
</evidence>
<gene>
    <name evidence="2" type="ORF">CKAH01_07956</name>
</gene>
<comment type="caution">
    <text evidence="2">The sequence shown here is derived from an EMBL/GenBank/DDBJ whole genome shotgun (WGS) entry which is preliminary data.</text>
</comment>
<protein>
    <submittedName>
        <fullName evidence="2">Uncharacterized protein</fullName>
    </submittedName>
</protein>
<feature type="region of interest" description="Disordered" evidence="1">
    <location>
        <begin position="32"/>
        <end position="57"/>
    </location>
</feature>
<dbReference type="AlphaFoldDB" id="A0AAD9Y3W2"/>